<evidence type="ECO:0000313" key="3">
    <source>
        <dbReference type="EMBL" id="QWG05325.1"/>
    </source>
</evidence>
<dbReference type="Gene3D" id="3.40.50.360">
    <property type="match status" value="1"/>
</dbReference>
<name>A0AAX1NCK5_9BACT</name>
<dbReference type="PANTHER" id="PTHR47307:SF1">
    <property type="entry name" value="GLUTATHIONE-REGULATED POTASSIUM-EFFLUX SYSTEM ANCILLARY PROTEIN KEFG"/>
    <property type="match status" value="1"/>
</dbReference>
<dbReference type="AlphaFoldDB" id="A0AAX1NCK5"/>
<evidence type="ECO:0000256" key="1">
    <source>
        <dbReference type="ARBA" id="ARBA00023002"/>
    </source>
</evidence>
<dbReference type="GO" id="GO:0003955">
    <property type="term" value="F:NAD(P)H dehydrogenase (quinone) activity"/>
    <property type="evidence" value="ECO:0007669"/>
    <property type="project" value="TreeGrafter"/>
</dbReference>
<dbReference type="KEGG" id="fya:KMW28_23165"/>
<feature type="domain" description="Flavodoxin-like fold" evidence="2">
    <location>
        <begin position="1"/>
        <end position="157"/>
    </location>
</feature>
<evidence type="ECO:0000259" key="2">
    <source>
        <dbReference type="Pfam" id="PF02525"/>
    </source>
</evidence>
<dbReference type="Proteomes" id="UP000678679">
    <property type="component" value="Chromosome 2"/>
</dbReference>
<keyword evidence="4" id="KW-1185">Reference proteome</keyword>
<dbReference type="InterPro" id="IPR046980">
    <property type="entry name" value="KefG/KefF"/>
</dbReference>
<dbReference type="EMBL" id="CP076133">
    <property type="protein sequence ID" value="QWG05325.1"/>
    <property type="molecule type" value="Genomic_DNA"/>
</dbReference>
<dbReference type="InterPro" id="IPR003680">
    <property type="entry name" value="Flavodoxin_fold"/>
</dbReference>
<dbReference type="Pfam" id="PF02525">
    <property type="entry name" value="Flavodoxin_2"/>
    <property type="match status" value="1"/>
</dbReference>
<protein>
    <submittedName>
        <fullName evidence="3">NAD(P)H-dependent oxidoreductase</fullName>
    </submittedName>
</protein>
<dbReference type="GO" id="GO:0010181">
    <property type="term" value="F:FMN binding"/>
    <property type="evidence" value="ECO:0007669"/>
    <property type="project" value="TreeGrafter"/>
</dbReference>
<dbReference type="SUPFAM" id="SSF52218">
    <property type="entry name" value="Flavoproteins"/>
    <property type="match status" value="1"/>
</dbReference>
<gene>
    <name evidence="3" type="ORF">KMW28_23165</name>
</gene>
<accession>A0AAX1NCK5</accession>
<keyword evidence="1" id="KW-0560">Oxidoreductase</keyword>
<sequence length="312" mass="36102">MKTLVILAHPEVEKSIANNKILNDIKENIDNVEVSDIHSLYPDYKIDVEAEQQKLLAADNVIFQYPFYWYNMPGILKVWFDQVFSYNFAYGSKGDKLKGKNFLLSFTVGGPEESYSATGYNHFKIEDFTKPMEQTAYLAQMNFLKPIYGHGMVYIPGVYNSIEVVEERAAQQAQRVIDTINGLKEKNAEGIIKGFVKEWFSNFDIMSEDKFFHPFITDQSVFTFPEGRFEGQKGFSDWYAETRKIIKPNNTHTIEKIEVTKEQELFDVQLSIDLEADTTSGEQLKMKVEESWKLVISENGKVEIREYIVRPL</sequence>
<organism evidence="3 4">
    <name type="scientific">Flammeovirga yaeyamensis</name>
    <dbReference type="NCBI Taxonomy" id="367791"/>
    <lineage>
        <taxon>Bacteria</taxon>
        <taxon>Pseudomonadati</taxon>
        <taxon>Bacteroidota</taxon>
        <taxon>Cytophagia</taxon>
        <taxon>Cytophagales</taxon>
        <taxon>Flammeovirgaceae</taxon>
        <taxon>Flammeovirga</taxon>
    </lineage>
</organism>
<dbReference type="PANTHER" id="PTHR47307">
    <property type="entry name" value="GLUTATHIONE-REGULATED POTASSIUM-EFFLUX SYSTEM ANCILLARY PROTEIN KEFG"/>
    <property type="match status" value="1"/>
</dbReference>
<evidence type="ECO:0000313" key="4">
    <source>
        <dbReference type="Proteomes" id="UP000678679"/>
    </source>
</evidence>
<dbReference type="RefSeq" id="WP_169662015.1">
    <property type="nucleotide sequence ID" value="NZ_CP076133.1"/>
</dbReference>
<dbReference type="GO" id="GO:0009055">
    <property type="term" value="F:electron transfer activity"/>
    <property type="evidence" value="ECO:0007669"/>
    <property type="project" value="TreeGrafter"/>
</dbReference>
<reference evidence="3 4" key="1">
    <citation type="submission" date="2021-05" db="EMBL/GenBank/DDBJ databases">
        <title>Comparative genomic studies on the polysaccharide-degrading batcterial strains of the Flammeovirga genus.</title>
        <authorList>
            <person name="Zewei F."/>
            <person name="Zheng Z."/>
            <person name="Yu L."/>
            <person name="Ruyue G."/>
            <person name="Yanhong M."/>
            <person name="Yuanyuan C."/>
            <person name="Jingyan G."/>
            <person name="Wenjun H."/>
        </authorList>
    </citation>
    <scope>NUCLEOTIDE SEQUENCE [LARGE SCALE GENOMIC DNA]</scope>
    <source>
        <strain evidence="3 4">NBRC:100898</strain>
    </source>
</reference>
<dbReference type="InterPro" id="IPR029039">
    <property type="entry name" value="Flavoprotein-like_sf"/>
</dbReference>
<proteinExistence type="predicted"/>